<dbReference type="AlphaFoldDB" id="A0A0D2MFJ1"/>
<evidence type="ECO:0000313" key="6">
    <source>
        <dbReference type="EMBL" id="KIZ01905.1"/>
    </source>
</evidence>
<dbReference type="Pfam" id="PF03160">
    <property type="entry name" value="Calx-beta"/>
    <property type="match status" value="3"/>
</dbReference>
<gene>
    <name evidence="6" type="ORF">MNEG_6056</name>
</gene>
<keyword evidence="3" id="KW-0106">Calcium</keyword>
<dbReference type="EMBL" id="KK101171">
    <property type="protein sequence ID" value="KIZ01905.1"/>
    <property type="molecule type" value="Genomic_DNA"/>
</dbReference>
<dbReference type="GO" id="GO:0016020">
    <property type="term" value="C:membrane"/>
    <property type="evidence" value="ECO:0007669"/>
    <property type="project" value="InterPro"/>
</dbReference>
<dbReference type="Proteomes" id="UP000054498">
    <property type="component" value="Unassembled WGS sequence"/>
</dbReference>
<dbReference type="OrthoDB" id="2324346at2759"/>
<organism evidence="6 7">
    <name type="scientific">Monoraphidium neglectum</name>
    <dbReference type="NCBI Taxonomy" id="145388"/>
    <lineage>
        <taxon>Eukaryota</taxon>
        <taxon>Viridiplantae</taxon>
        <taxon>Chlorophyta</taxon>
        <taxon>core chlorophytes</taxon>
        <taxon>Chlorophyceae</taxon>
        <taxon>CS clade</taxon>
        <taxon>Sphaeropleales</taxon>
        <taxon>Selenastraceae</taxon>
        <taxon>Monoraphidium</taxon>
    </lineage>
</organism>
<evidence type="ECO:0000256" key="3">
    <source>
        <dbReference type="ARBA" id="ARBA00022837"/>
    </source>
</evidence>
<dbReference type="Gene3D" id="2.60.40.2030">
    <property type="match status" value="3"/>
</dbReference>
<evidence type="ECO:0000256" key="2">
    <source>
        <dbReference type="ARBA" id="ARBA00022737"/>
    </source>
</evidence>
<dbReference type="PANTHER" id="PTHR11878">
    <property type="entry name" value="SODIUM/CALCIUM EXCHANGER"/>
    <property type="match status" value="1"/>
</dbReference>
<reference evidence="6 7" key="1">
    <citation type="journal article" date="2013" name="BMC Genomics">
        <title>Reconstruction of the lipid metabolism for the microalga Monoraphidium neglectum from its genome sequence reveals characteristics suitable for biofuel production.</title>
        <authorList>
            <person name="Bogen C."/>
            <person name="Al-Dilaimi A."/>
            <person name="Albersmeier A."/>
            <person name="Wichmann J."/>
            <person name="Grundmann M."/>
            <person name="Rupp O."/>
            <person name="Lauersen K.J."/>
            <person name="Blifernez-Klassen O."/>
            <person name="Kalinowski J."/>
            <person name="Goesmann A."/>
            <person name="Mussgnug J.H."/>
            <person name="Kruse O."/>
        </authorList>
    </citation>
    <scope>NUCLEOTIDE SEQUENCE [LARGE SCALE GENOMIC DNA]</scope>
    <source>
        <strain evidence="6 7">SAG 48.87</strain>
    </source>
</reference>
<evidence type="ECO:0000259" key="5">
    <source>
        <dbReference type="SMART" id="SM00237"/>
    </source>
</evidence>
<keyword evidence="7" id="KW-1185">Reference proteome</keyword>
<accession>A0A0D2MFJ1</accession>
<dbReference type="GeneID" id="25738932"/>
<keyword evidence="4" id="KW-0813">Transport</keyword>
<dbReference type="InterPro" id="IPR038081">
    <property type="entry name" value="CalX-like_sf"/>
</dbReference>
<dbReference type="InterPro" id="IPR051171">
    <property type="entry name" value="CaCA"/>
</dbReference>
<dbReference type="RefSeq" id="XP_013900924.1">
    <property type="nucleotide sequence ID" value="XM_014045470.1"/>
</dbReference>
<dbReference type="PANTHER" id="PTHR11878:SF65">
    <property type="entry name" value="NA_CA-EXCHANGE PROTEIN, ISOFORM G"/>
    <property type="match status" value="1"/>
</dbReference>
<dbReference type="SUPFAM" id="SSF141072">
    <property type="entry name" value="CalX-like"/>
    <property type="match status" value="3"/>
</dbReference>
<dbReference type="KEGG" id="mng:MNEG_6056"/>
<sequence length="329" mass="34005">MPVLSTPQASVVIEVTPGTATIPEDFIGANLTSPPPGLVTPITFNIDVVSDDLFETDETFEIRASSTSGISGSPVSIIISNDDSPPALVAPVLVEVFEGDIPGGGGATAVFPVKLSNISGVDLVLRYSTADGSAVAPLDYTAIPVSMTTFAAGTSDKNVTVALTGGNRIQEPDKSFVVQLALFHGATQVSSANVTINIKNDDWLYAQISPTIQSVNEGTPGQATTATSDIVLTAQPTANVTVNFSTRDITATADADYTATSGSLTFTPVNWGVPQQVTVGILPDVLLEADEMFAIDISVAAPFTSIVNASTSSSTVTIRNKLVQGPKCR</sequence>
<dbReference type="SMART" id="SM00237">
    <property type="entry name" value="Calx_beta"/>
    <property type="match status" value="1"/>
</dbReference>
<evidence type="ECO:0000313" key="7">
    <source>
        <dbReference type="Proteomes" id="UP000054498"/>
    </source>
</evidence>
<dbReference type="InterPro" id="IPR003644">
    <property type="entry name" value="Calx_beta"/>
</dbReference>
<evidence type="ECO:0000256" key="4">
    <source>
        <dbReference type="ARBA" id="ARBA00023065"/>
    </source>
</evidence>
<proteinExistence type="predicted"/>
<dbReference type="GO" id="GO:0007154">
    <property type="term" value="P:cell communication"/>
    <property type="evidence" value="ECO:0007669"/>
    <property type="project" value="InterPro"/>
</dbReference>
<name>A0A0D2MFJ1_9CHLO</name>
<keyword evidence="2" id="KW-0677">Repeat</keyword>
<feature type="domain" description="Calx-beta" evidence="5">
    <location>
        <begin position="194"/>
        <end position="298"/>
    </location>
</feature>
<dbReference type="GO" id="GO:0030001">
    <property type="term" value="P:metal ion transport"/>
    <property type="evidence" value="ECO:0007669"/>
    <property type="project" value="TreeGrafter"/>
</dbReference>
<dbReference type="STRING" id="145388.A0A0D2MFJ1"/>
<evidence type="ECO:0000256" key="1">
    <source>
        <dbReference type="ARBA" id="ARBA00022729"/>
    </source>
</evidence>
<keyword evidence="4" id="KW-0406">Ion transport</keyword>
<keyword evidence="1" id="KW-0732">Signal</keyword>
<protein>
    <submittedName>
        <fullName evidence="6">Hemagglutinin</fullName>
    </submittedName>
</protein>